<reference evidence="1 2" key="1">
    <citation type="submission" date="2019-07" db="EMBL/GenBank/DDBJ databases">
        <title>Draft genome for Aliikangiella sp. M105.</title>
        <authorList>
            <person name="Wang G."/>
        </authorList>
    </citation>
    <scope>NUCLEOTIDE SEQUENCE [LARGE SCALE GENOMIC DNA]</scope>
    <source>
        <strain evidence="1 2">M105</strain>
    </source>
</reference>
<evidence type="ECO:0000313" key="1">
    <source>
        <dbReference type="EMBL" id="TQV81482.1"/>
    </source>
</evidence>
<dbReference type="Proteomes" id="UP000315439">
    <property type="component" value="Unassembled WGS sequence"/>
</dbReference>
<sequence>MINQLTQNALTSISSMFTSSRLSNSKSSRLARNLSMASLVLVIAACTPAKLNYLIDPEITTAEQLHSHASLVSVQVLDKRKQLPSQKDKQVVTSAADNEAFMLKEKLVDNLKHHKFKIISKPLLADIALEFHIEQLSATVASELFKSNVEVISHLRLKAKSKGRTFEKLYKMSRSQEVANPANQNDVTGVVNQLLSKQLSGMFSDPALIELARGQG</sequence>
<keyword evidence="2" id="KW-1185">Reference proteome</keyword>
<name>A0A545TWA1_9GAMM</name>
<dbReference type="OrthoDB" id="9846176at2"/>
<dbReference type="RefSeq" id="WP_142935009.1">
    <property type="nucleotide sequence ID" value="NZ_ML660172.1"/>
</dbReference>
<dbReference type="InterPro" id="IPR005619">
    <property type="entry name" value="Uncharacterised_YajG"/>
</dbReference>
<dbReference type="AlphaFoldDB" id="A0A545TWA1"/>
<accession>A0A545TWA1</accession>
<evidence type="ECO:0000313" key="2">
    <source>
        <dbReference type="Proteomes" id="UP000315439"/>
    </source>
</evidence>
<organism evidence="1 2">
    <name type="scientific">Aliikangiella coralliicola</name>
    <dbReference type="NCBI Taxonomy" id="2592383"/>
    <lineage>
        <taxon>Bacteria</taxon>
        <taxon>Pseudomonadati</taxon>
        <taxon>Pseudomonadota</taxon>
        <taxon>Gammaproteobacteria</taxon>
        <taxon>Oceanospirillales</taxon>
        <taxon>Pleioneaceae</taxon>
        <taxon>Aliikangiella</taxon>
    </lineage>
</organism>
<comment type="caution">
    <text evidence="1">The sequence shown here is derived from an EMBL/GenBank/DDBJ whole genome shotgun (WGS) entry which is preliminary data.</text>
</comment>
<protein>
    <recommendedName>
        <fullName evidence="3">Lipoprotein</fullName>
    </recommendedName>
</protein>
<dbReference type="Pfam" id="PF03923">
    <property type="entry name" value="Lipoprotein_16"/>
    <property type="match status" value="1"/>
</dbReference>
<proteinExistence type="predicted"/>
<dbReference type="EMBL" id="VIKS01000016">
    <property type="protein sequence ID" value="TQV81482.1"/>
    <property type="molecule type" value="Genomic_DNA"/>
</dbReference>
<gene>
    <name evidence="1" type="ORF">FLL46_25360</name>
</gene>
<evidence type="ECO:0008006" key="3">
    <source>
        <dbReference type="Google" id="ProtNLM"/>
    </source>
</evidence>